<dbReference type="PANTHER" id="PTHR34473">
    <property type="entry name" value="UPF0699 TRANSMEMBRANE PROTEIN YDBS"/>
    <property type="match status" value="1"/>
</dbReference>
<protein>
    <recommendedName>
        <fullName evidence="2">YdbS-like PH domain-containing protein</fullName>
    </recommendedName>
</protein>
<accession>A0A9E6XV64</accession>
<keyword evidence="1" id="KW-1133">Transmembrane helix</keyword>
<dbReference type="AlphaFoldDB" id="A0A9E6XV64"/>
<feature type="domain" description="YdbS-like PH" evidence="2">
    <location>
        <begin position="74"/>
        <end position="146"/>
    </location>
</feature>
<sequence length="168" mass="18584">MDMHADEEVIYEGHPSWRSTFAFYFKGALFAVVAAAVAAVVTLIADSIDWVIVVLVFAVVMALTILVGFVRRMFTVYTITNQRLRIQRGIISRNVQQTRIERVQNVNTDQGVIDRILQVGAVDFDTAGTTDADFRFDGVGNPEDVIAAVDRAQREHSRLVGGQPTDGL</sequence>
<reference evidence="3" key="1">
    <citation type="journal article" date="2022" name="Int. J. Syst. Evol. Microbiol.">
        <title>Pseudomonas aegrilactucae sp. nov. and Pseudomonas morbosilactucae sp. nov., pathogens causing bacterial rot of lettuce in Japan.</title>
        <authorList>
            <person name="Sawada H."/>
            <person name="Fujikawa T."/>
            <person name="Satou M."/>
        </authorList>
    </citation>
    <scope>NUCLEOTIDE SEQUENCE</scope>
    <source>
        <strain evidence="3">0166_1</strain>
    </source>
</reference>
<proteinExistence type="predicted"/>
<evidence type="ECO:0000256" key="1">
    <source>
        <dbReference type="SAM" id="Phobius"/>
    </source>
</evidence>
<gene>
    <name evidence="3" type="ORF">DSM104329_01162</name>
</gene>
<organism evidence="3 4">
    <name type="scientific">Capillimicrobium parvum</name>
    <dbReference type="NCBI Taxonomy" id="2884022"/>
    <lineage>
        <taxon>Bacteria</taxon>
        <taxon>Bacillati</taxon>
        <taxon>Actinomycetota</taxon>
        <taxon>Thermoleophilia</taxon>
        <taxon>Solirubrobacterales</taxon>
        <taxon>Capillimicrobiaceae</taxon>
        <taxon>Capillimicrobium</taxon>
    </lineage>
</organism>
<feature type="transmembrane region" description="Helical" evidence="1">
    <location>
        <begin position="50"/>
        <end position="70"/>
    </location>
</feature>
<evidence type="ECO:0000313" key="4">
    <source>
        <dbReference type="Proteomes" id="UP001162834"/>
    </source>
</evidence>
<evidence type="ECO:0000313" key="3">
    <source>
        <dbReference type="EMBL" id="UGS34780.1"/>
    </source>
</evidence>
<feature type="transmembrane region" description="Helical" evidence="1">
    <location>
        <begin position="21"/>
        <end position="44"/>
    </location>
</feature>
<dbReference type="KEGG" id="sbae:DSM104329_01162"/>
<name>A0A9E6XV64_9ACTN</name>
<dbReference type="EMBL" id="CP087164">
    <property type="protein sequence ID" value="UGS34780.1"/>
    <property type="molecule type" value="Genomic_DNA"/>
</dbReference>
<dbReference type="Proteomes" id="UP001162834">
    <property type="component" value="Chromosome"/>
</dbReference>
<keyword evidence="1" id="KW-0472">Membrane</keyword>
<dbReference type="InterPro" id="IPR005182">
    <property type="entry name" value="YdbS-like_PH"/>
</dbReference>
<evidence type="ECO:0000259" key="2">
    <source>
        <dbReference type="Pfam" id="PF03703"/>
    </source>
</evidence>
<keyword evidence="1" id="KW-0812">Transmembrane</keyword>
<dbReference type="Pfam" id="PF03703">
    <property type="entry name" value="bPH_2"/>
    <property type="match status" value="1"/>
</dbReference>
<dbReference type="PANTHER" id="PTHR34473:SF2">
    <property type="entry name" value="UPF0699 TRANSMEMBRANE PROTEIN YDBT"/>
    <property type="match status" value="1"/>
</dbReference>
<dbReference type="RefSeq" id="WP_259314446.1">
    <property type="nucleotide sequence ID" value="NZ_CP087164.1"/>
</dbReference>
<keyword evidence="4" id="KW-1185">Reference proteome</keyword>